<dbReference type="Proteomes" id="UP000176583">
    <property type="component" value="Unassembled WGS sequence"/>
</dbReference>
<sequence>MFFKRIHEIWAKVVRLRRIVFSWAKAALAVFQSLSRRFRHRRKFRRLYLKGLIYLYVVFVLAAPFSQAKLVHAPILPPKVEAQVDSRIVRLGSYLKEYNSPLAPYAAKFVDSADKYGVDWRLLVAISGNESGFGRVYVRGSHNAYGWGGGYIYFKSWEEGIETINRKIYEDYYKRGKSPLTLEQFGKIYSGQPSWPQWVGKIRRFMNQISAHQLAANK</sequence>
<dbReference type="STRING" id="1802613.A2V54_02065"/>
<comment type="caution">
    <text evidence="2">The sequence shown here is derived from an EMBL/GenBank/DDBJ whole genome shotgun (WGS) entry which is preliminary data.</text>
</comment>
<evidence type="ECO:0000313" key="3">
    <source>
        <dbReference type="Proteomes" id="UP000176583"/>
    </source>
</evidence>
<organism evidence="2 3">
    <name type="scientific">candidate division WWE3 bacterium RBG_19FT_COMBO_53_11</name>
    <dbReference type="NCBI Taxonomy" id="1802613"/>
    <lineage>
        <taxon>Bacteria</taxon>
        <taxon>Katanobacteria</taxon>
    </lineage>
</organism>
<keyword evidence="1" id="KW-1133">Transmembrane helix</keyword>
<keyword evidence="1" id="KW-0472">Membrane</keyword>
<dbReference type="EMBL" id="MEUW01000018">
    <property type="protein sequence ID" value="OGC44531.1"/>
    <property type="molecule type" value="Genomic_DNA"/>
</dbReference>
<dbReference type="SUPFAM" id="SSF53955">
    <property type="entry name" value="Lysozyme-like"/>
    <property type="match status" value="1"/>
</dbReference>
<name>A0A1F4UHV2_UNCKA</name>
<evidence type="ECO:0000256" key="1">
    <source>
        <dbReference type="SAM" id="Phobius"/>
    </source>
</evidence>
<accession>A0A1F4UHV2</accession>
<gene>
    <name evidence="2" type="ORF">A2V54_02065</name>
</gene>
<dbReference type="Gene3D" id="1.10.530.10">
    <property type="match status" value="1"/>
</dbReference>
<reference evidence="2 3" key="1">
    <citation type="journal article" date="2016" name="Nat. Commun.">
        <title>Thousands of microbial genomes shed light on interconnected biogeochemical processes in an aquifer system.</title>
        <authorList>
            <person name="Anantharaman K."/>
            <person name="Brown C.T."/>
            <person name="Hug L.A."/>
            <person name="Sharon I."/>
            <person name="Castelle C.J."/>
            <person name="Probst A.J."/>
            <person name="Thomas B.C."/>
            <person name="Singh A."/>
            <person name="Wilkins M.J."/>
            <person name="Karaoz U."/>
            <person name="Brodie E.L."/>
            <person name="Williams K.H."/>
            <person name="Hubbard S.S."/>
            <person name="Banfield J.F."/>
        </authorList>
    </citation>
    <scope>NUCLEOTIDE SEQUENCE [LARGE SCALE GENOMIC DNA]</scope>
</reference>
<keyword evidence="1" id="KW-0812">Transmembrane</keyword>
<feature type="transmembrane region" description="Helical" evidence="1">
    <location>
        <begin position="47"/>
        <end position="65"/>
    </location>
</feature>
<proteinExistence type="predicted"/>
<protein>
    <submittedName>
        <fullName evidence="2">Uncharacterized protein</fullName>
    </submittedName>
</protein>
<evidence type="ECO:0000313" key="2">
    <source>
        <dbReference type="EMBL" id="OGC44531.1"/>
    </source>
</evidence>
<dbReference type="AlphaFoldDB" id="A0A1F4UHV2"/>
<dbReference type="InterPro" id="IPR023346">
    <property type="entry name" value="Lysozyme-like_dom_sf"/>
</dbReference>